<gene>
    <name evidence="5" type="ORF">PMEA_00008822</name>
</gene>
<dbReference type="InterPro" id="IPR020472">
    <property type="entry name" value="WD40_PAC1"/>
</dbReference>
<name>A0AAU9WQJ0_9CNID</name>
<evidence type="ECO:0000256" key="2">
    <source>
        <dbReference type="ARBA" id="ARBA00022737"/>
    </source>
</evidence>
<dbReference type="SMART" id="SM00256">
    <property type="entry name" value="FBOX"/>
    <property type="match status" value="1"/>
</dbReference>
<evidence type="ECO:0000256" key="1">
    <source>
        <dbReference type="ARBA" id="ARBA00022574"/>
    </source>
</evidence>
<feature type="repeat" description="WD" evidence="3">
    <location>
        <begin position="185"/>
        <end position="226"/>
    </location>
</feature>
<keyword evidence="6" id="KW-1185">Reference proteome</keyword>
<comment type="caution">
    <text evidence="5">The sequence shown here is derived from an EMBL/GenBank/DDBJ whole genome shotgun (WGS) entry which is preliminary data.</text>
</comment>
<sequence>LYVSRHIVSLREEAAGKLWALYHLQSTLGSNLAMADQEGNIFSFDELVNIFSYLSPGELSKCSQVCKNWYEASQVGSLWKKHCLQKWNFCHLGKLKPGERTWQRYYVARNKIETGVATGRPGQDYVCKTLRGHKGQITDAVFVTSNDVYNEEIIEKNVYPIVASCSQDKSVCVWNVREGRSLWKRQSHESSVACLTVFSNNTLMASGDVGGNIKLWDINTEQASPLQGSHSAVVTSMVCGKDVIGQERGGDQLLFVGFRDGYVKMWDPRQTLSPQYELTCSFGLNCVKLQSDHLMAVASKSESTIKIFDIRHLAPDCWKSPEMQILQHPSDSVVTCFSWVHGKQNQIIAGFNIGDVILWNTDTRQQIHCFQGHIGEVSCINTRGSTLVTAGHDHTVRLWDLNSLEALQTHTSHEGPITGLYIDSYRVISCSRDYSIRTYCWSKSSNNLDSKYTLLGGSLQRAGNGFEKVLCDYSTCVGMANDVLKAYSFQV</sequence>
<organism evidence="5 6">
    <name type="scientific">Pocillopora meandrina</name>
    <dbReference type="NCBI Taxonomy" id="46732"/>
    <lineage>
        <taxon>Eukaryota</taxon>
        <taxon>Metazoa</taxon>
        <taxon>Cnidaria</taxon>
        <taxon>Anthozoa</taxon>
        <taxon>Hexacorallia</taxon>
        <taxon>Scleractinia</taxon>
        <taxon>Astrocoeniina</taxon>
        <taxon>Pocilloporidae</taxon>
        <taxon>Pocillopora</taxon>
    </lineage>
</organism>
<dbReference type="InterPro" id="IPR001680">
    <property type="entry name" value="WD40_rpt"/>
</dbReference>
<evidence type="ECO:0000256" key="3">
    <source>
        <dbReference type="PROSITE-ProRule" id="PRU00221"/>
    </source>
</evidence>
<dbReference type="Pfam" id="PF00400">
    <property type="entry name" value="WD40"/>
    <property type="match status" value="3"/>
</dbReference>
<dbReference type="PROSITE" id="PS50082">
    <property type="entry name" value="WD_REPEATS_2"/>
    <property type="match status" value="2"/>
</dbReference>
<dbReference type="Proteomes" id="UP001159428">
    <property type="component" value="Unassembled WGS sequence"/>
</dbReference>
<dbReference type="PRINTS" id="PR00320">
    <property type="entry name" value="GPROTEINBRPT"/>
</dbReference>
<feature type="repeat" description="WD" evidence="3">
    <location>
        <begin position="370"/>
        <end position="409"/>
    </location>
</feature>
<reference evidence="5 6" key="1">
    <citation type="submission" date="2022-05" db="EMBL/GenBank/DDBJ databases">
        <authorList>
            <consortium name="Genoscope - CEA"/>
            <person name="William W."/>
        </authorList>
    </citation>
    <scope>NUCLEOTIDE SEQUENCE [LARGE SCALE GENOMIC DNA]</scope>
</reference>
<dbReference type="Gene3D" id="1.20.1280.50">
    <property type="match status" value="1"/>
</dbReference>
<dbReference type="GO" id="GO:1990234">
    <property type="term" value="C:transferase complex"/>
    <property type="evidence" value="ECO:0007669"/>
    <property type="project" value="UniProtKB-ARBA"/>
</dbReference>
<dbReference type="InterPro" id="IPR019775">
    <property type="entry name" value="WD40_repeat_CS"/>
</dbReference>
<evidence type="ECO:0000313" key="6">
    <source>
        <dbReference type="Proteomes" id="UP001159428"/>
    </source>
</evidence>
<evidence type="ECO:0000259" key="4">
    <source>
        <dbReference type="SMART" id="SM00256"/>
    </source>
</evidence>
<dbReference type="PROSITE" id="PS00678">
    <property type="entry name" value="WD_REPEATS_1"/>
    <property type="match status" value="1"/>
</dbReference>
<dbReference type="PANTHER" id="PTHR22847:SF637">
    <property type="entry name" value="WD REPEAT DOMAIN 5B"/>
    <property type="match status" value="1"/>
</dbReference>
<dbReference type="SUPFAM" id="SSF81383">
    <property type="entry name" value="F-box domain"/>
    <property type="match status" value="1"/>
</dbReference>
<dbReference type="InterPro" id="IPR015943">
    <property type="entry name" value="WD40/YVTN_repeat-like_dom_sf"/>
</dbReference>
<keyword evidence="1 3" id="KW-0853">WD repeat</keyword>
<proteinExistence type="predicted"/>
<dbReference type="PROSITE" id="PS50294">
    <property type="entry name" value="WD_REPEATS_REGION"/>
    <property type="match status" value="2"/>
</dbReference>
<dbReference type="AlphaFoldDB" id="A0AAU9WQJ0"/>
<dbReference type="EMBL" id="CALNXJ010000018">
    <property type="protein sequence ID" value="CAH3121809.1"/>
    <property type="molecule type" value="Genomic_DNA"/>
</dbReference>
<dbReference type="SUPFAM" id="SSF50978">
    <property type="entry name" value="WD40 repeat-like"/>
    <property type="match status" value="1"/>
</dbReference>
<dbReference type="InterPro" id="IPR001810">
    <property type="entry name" value="F-box_dom"/>
</dbReference>
<feature type="domain" description="F-box" evidence="4">
    <location>
        <begin position="42"/>
        <end position="82"/>
    </location>
</feature>
<dbReference type="Gene3D" id="2.130.10.10">
    <property type="entry name" value="YVTN repeat-like/Quinoprotein amine dehydrogenase"/>
    <property type="match status" value="2"/>
</dbReference>
<keyword evidence="2" id="KW-0677">Repeat</keyword>
<dbReference type="InterPro" id="IPR036322">
    <property type="entry name" value="WD40_repeat_dom_sf"/>
</dbReference>
<feature type="non-terminal residue" evidence="5">
    <location>
        <position position="1"/>
    </location>
</feature>
<dbReference type="Pfam" id="PF12937">
    <property type="entry name" value="F-box-like"/>
    <property type="match status" value="1"/>
</dbReference>
<dbReference type="PANTHER" id="PTHR22847">
    <property type="entry name" value="WD40 REPEAT PROTEIN"/>
    <property type="match status" value="1"/>
</dbReference>
<protein>
    <recommendedName>
        <fullName evidence="4">F-box domain-containing protein</fullName>
    </recommendedName>
</protein>
<dbReference type="InterPro" id="IPR036047">
    <property type="entry name" value="F-box-like_dom_sf"/>
</dbReference>
<dbReference type="SMART" id="SM00320">
    <property type="entry name" value="WD40"/>
    <property type="match status" value="7"/>
</dbReference>
<accession>A0AAU9WQJ0</accession>
<evidence type="ECO:0000313" key="5">
    <source>
        <dbReference type="EMBL" id="CAH3121809.1"/>
    </source>
</evidence>